<dbReference type="OrthoDB" id="443318at2759"/>
<comment type="similarity">
    <text evidence="1">Belongs to the peptidase S10 family.</text>
</comment>
<accession>A0A087FXT2</accession>
<name>A0A087FXT2_ARAAL</name>
<evidence type="ECO:0000313" key="3">
    <source>
        <dbReference type="Proteomes" id="UP000029120"/>
    </source>
</evidence>
<dbReference type="eggNOG" id="KOG1282">
    <property type="taxonomic scope" value="Eukaryota"/>
</dbReference>
<dbReference type="Pfam" id="PF00450">
    <property type="entry name" value="Peptidase_S10"/>
    <property type="match status" value="1"/>
</dbReference>
<gene>
    <name evidence="2" type="ORF">AALP_AAs70730U000100</name>
</gene>
<reference evidence="3" key="1">
    <citation type="journal article" date="2015" name="Nat. Plants">
        <title>Genome expansion of Arabis alpina linked with retrotransposition and reduced symmetric DNA methylation.</title>
        <authorList>
            <person name="Willing E.M."/>
            <person name="Rawat V."/>
            <person name="Mandakova T."/>
            <person name="Maumus F."/>
            <person name="James G.V."/>
            <person name="Nordstroem K.J."/>
            <person name="Becker C."/>
            <person name="Warthmann N."/>
            <person name="Chica C."/>
            <person name="Szarzynska B."/>
            <person name="Zytnicki M."/>
            <person name="Albani M.C."/>
            <person name="Kiefer C."/>
            <person name="Bergonzi S."/>
            <person name="Castaings L."/>
            <person name="Mateos J.L."/>
            <person name="Berns M.C."/>
            <person name="Bujdoso N."/>
            <person name="Piofczyk T."/>
            <person name="de Lorenzo L."/>
            <person name="Barrero-Sicilia C."/>
            <person name="Mateos I."/>
            <person name="Piednoel M."/>
            <person name="Hagmann J."/>
            <person name="Chen-Min-Tao R."/>
            <person name="Iglesias-Fernandez R."/>
            <person name="Schuster S.C."/>
            <person name="Alonso-Blanco C."/>
            <person name="Roudier F."/>
            <person name="Carbonero P."/>
            <person name="Paz-Ares J."/>
            <person name="Davis S.J."/>
            <person name="Pecinka A."/>
            <person name="Quesneville H."/>
            <person name="Colot V."/>
            <person name="Lysak M.A."/>
            <person name="Weigel D."/>
            <person name="Coupland G."/>
            <person name="Schneeberger K."/>
        </authorList>
    </citation>
    <scope>NUCLEOTIDE SEQUENCE [LARGE SCALE GENOMIC DNA]</scope>
    <source>
        <strain evidence="3">cv. Pajares</strain>
    </source>
</reference>
<dbReference type="InterPro" id="IPR001563">
    <property type="entry name" value="Peptidase_S10"/>
</dbReference>
<dbReference type="Gramene" id="KFK22434">
    <property type="protein sequence ID" value="KFK22434"/>
    <property type="gene ID" value="AALP_AAs70730U000100"/>
</dbReference>
<dbReference type="SUPFAM" id="SSF53474">
    <property type="entry name" value="alpha/beta-Hydrolases"/>
    <property type="match status" value="1"/>
</dbReference>
<proteinExistence type="inferred from homology"/>
<dbReference type="GO" id="GO:0004185">
    <property type="term" value="F:serine-type carboxypeptidase activity"/>
    <property type="evidence" value="ECO:0007669"/>
    <property type="project" value="InterPro"/>
</dbReference>
<dbReference type="Gene3D" id="3.40.50.1820">
    <property type="entry name" value="alpha/beta hydrolase"/>
    <property type="match status" value="1"/>
</dbReference>
<keyword evidence="3" id="KW-1185">Reference proteome</keyword>
<organism evidence="2 3">
    <name type="scientific">Arabis alpina</name>
    <name type="common">Alpine rock-cress</name>
    <dbReference type="NCBI Taxonomy" id="50452"/>
    <lineage>
        <taxon>Eukaryota</taxon>
        <taxon>Viridiplantae</taxon>
        <taxon>Streptophyta</taxon>
        <taxon>Embryophyta</taxon>
        <taxon>Tracheophyta</taxon>
        <taxon>Spermatophyta</taxon>
        <taxon>Magnoliopsida</taxon>
        <taxon>eudicotyledons</taxon>
        <taxon>Gunneridae</taxon>
        <taxon>Pentapetalae</taxon>
        <taxon>rosids</taxon>
        <taxon>malvids</taxon>
        <taxon>Brassicales</taxon>
        <taxon>Brassicaceae</taxon>
        <taxon>Arabideae</taxon>
        <taxon>Arabis</taxon>
    </lineage>
</organism>
<dbReference type="InterPro" id="IPR029058">
    <property type="entry name" value="AB_hydrolase_fold"/>
</dbReference>
<evidence type="ECO:0000256" key="1">
    <source>
        <dbReference type="ARBA" id="ARBA00009431"/>
    </source>
</evidence>
<feature type="non-terminal residue" evidence="2">
    <location>
        <position position="82"/>
    </location>
</feature>
<dbReference type="Proteomes" id="UP000029120">
    <property type="component" value="Unassembled WGS sequence"/>
</dbReference>
<evidence type="ECO:0000313" key="2">
    <source>
        <dbReference type="EMBL" id="KFK22434.1"/>
    </source>
</evidence>
<dbReference type="GO" id="GO:0006508">
    <property type="term" value="P:proteolysis"/>
    <property type="evidence" value="ECO:0007669"/>
    <property type="project" value="InterPro"/>
</dbReference>
<dbReference type="AlphaFoldDB" id="A0A087FXT2"/>
<protein>
    <submittedName>
        <fullName evidence="2">Uncharacterized protein</fullName>
    </submittedName>
</protein>
<dbReference type="EMBL" id="KL989298">
    <property type="protein sequence ID" value="KFK22434.1"/>
    <property type="molecule type" value="Genomic_DNA"/>
</dbReference>
<sequence length="82" mass="9273">MINDWMLNLEVKIPALIEDGINLLVYAGEYDFVCNWLGNSRWVNQMTWSGQKAFGSAKEVSFMVDGKEAGLMKNHGSLTFLK</sequence>